<dbReference type="GO" id="GO:0046872">
    <property type="term" value="F:metal ion binding"/>
    <property type="evidence" value="ECO:0007669"/>
    <property type="project" value="UniProtKB-KW"/>
</dbReference>
<keyword evidence="5" id="KW-0238">DNA-binding</keyword>
<feature type="domain" description="Probable transposase IS891/IS1136/IS1341" evidence="7">
    <location>
        <begin position="196"/>
        <end position="284"/>
    </location>
</feature>
<keyword evidence="4" id="KW-0862">Zinc</keyword>
<keyword evidence="3" id="KW-0479">Metal-binding</keyword>
<organism evidence="10 11">
    <name type="scientific">Pseudoalteromonas nigrifaciens</name>
    <dbReference type="NCBI Taxonomy" id="28109"/>
    <lineage>
        <taxon>Bacteria</taxon>
        <taxon>Pseudomonadati</taxon>
        <taxon>Pseudomonadota</taxon>
        <taxon>Gammaproteobacteria</taxon>
        <taxon>Alteromonadales</taxon>
        <taxon>Pseudoalteromonadaceae</taxon>
        <taxon>Pseudoalteromonas</taxon>
    </lineage>
</organism>
<evidence type="ECO:0000259" key="9">
    <source>
        <dbReference type="Pfam" id="PF12323"/>
    </source>
</evidence>
<feature type="domain" description="Cas12f1-like TNB" evidence="8">
    <location>
        <begin position="299"/>
        <end position="361"/>
    </location>
</feature>
<proteinExistence type="inferred from homology"/>
<evidence type="ECO:0000256" key="2">
    <source>
        <dbReference type="ARBA" id="ARBA00022578"/>
    </source>
</evidence>
<dbReference type="GeneID" id="300943553"/>
<keyword evidence="6" id="KW-0233">DNA recombination</keyword>
<evidence type="ECO:0000256" key="1">
    <source>
        <dbReference type="ARBA" id="ARBA00008761"/>
    </source>
</evidence>
<comment type="similarity">
    <text evidence="1">In the C-terminal section; belongs to the transposase 35 family.</text>
</comment>
<keyword evidence="2" id="KW-0815">Transposition</keyword>
<dbReference type="RefSeq" id="WP_089369158.1">
    <property type="nucleotide sequence ID" value="NZ_BJXZ01000084.1"/>
</dbReference>
<dbReference type="GO" id="GO:0003677">
    <property type="term" value="F:DNA binding"/>
    <property type="evidence" value="ECO:0007669"/>
    <property type="project" value="UniProtKB-KW"/>
</dbReference>
<evidence type="ECO:0008006" key="12">
    <source>
        <dbReference type="Google" id="ProtNLM"/>
    </source>
</evidence>
<dbReference type="NCBIfam" id="NF040570">
    <property type="entry name" value="guided_TnpB"/>
    <property type="match status" value="1"/>
</dbReference>
<accession>A0AAC9ULL1</accession>
<name>A0AAC9ULL1_9GAMM</name>
<evidence type="ECO:0000256" key="5">
    <source>
        <dbReference type="ARBA" id="ARBA00023125"/>
    </source>
</evidence>
<sequence length="413" mass="47071">MKKTLRYNYRLNPTPEQEAKLIEFGATARGIWNLLLSENMRRYEFDKTFLFYNDMASLLKEIKPFEEFTWIKSFDSAAAQQVARDLETALKNAISKGRLQRFPKHKISYKKKKLHNDSFRAVNNSNCIRIEDGTISIPKVGKVPIILHRELASKIKTVTVQFRHGKWECSITQEVECKTALRVLKTITGFDINSKQTVVGSNGYVADNPKFLTQSKAKLNQLQRQLARRNKGSNRWHKTRQRINKLHGKISRQRLDFAHQISRQITNENDILVFEDLNVKAMQKFNGSMVADNVMALITQLSKYKAELAGKLYHEIGRFEKSTGICSECGQHHVLTLNDRHFICVACGVHQNRDLSAAKSIANTGELDLIAAGIVARVNPTSQRKAANKMKVFELSKFAVGSEKKRSSLAFIS</sequence>
<dbReference type="GO" id="GO:0006310">
    <property type="term" value="P:DNA recombination"/>
    <property type="evidence" value="ECO:0007669"/>
    <property type="project" value="UniProtKB-KW"/>
</dbReference>
<dbReference type="Pfam" id="PF01385">
    <property type="entry name" value="OrfB_IS605"/>
    <property type="match status" value="1"/>
</dbReference>
<dbReference type="InterPro" id="IPR010095">
    <property type="entry name" value="Cas12f1-like_TNB"/>
</dbReference>
<dbReference type="EMBL" id="CP011037">
    <property type="protein sequence ID" value="ASM55948.1"/>
    <property type="molecule type" value="Genomic_DNA"/>
</dbReference>
<evidence type="ECO:0000256" key="4">
    <source>
        <dbReference type="ARBA" id="ARBA00022833"/>
    </source>
</evidence>
<dbReference type="GO" id="GO:0032196">
    <property type="term" value="P:transposition"/>
    <property type="evidence" value="ECO:0007669"/>
    <property type="project" value="UniProtKB-KW"/>
</dbReference>
<feature type="domain" description="Transposase putative helix-turn-helix" evidence="9">
    <location>
        <begin position="1"/>
        <end position="44"/>
    </location>
</feature>
<evidence type="ECO:0000256" key="3">
    <source>
        <dbReference type="ARBA" id="ARBA00022723"/>
    </source>
</evidence>
<dbReference type="InterPro" id="IPR001959">
    <property type="entry name" value="Transposase"/>
</dbReference>
<dbReference type="Pfam" id="PF12323">
    <property type="entry name" value="HTH_OrfB_IS605"/>
    <property type="match status" value="1"/>
</dbReference>
<evidence type="ECO:0000313" key="10">
    <source>
        <dbReference type="EMBL" id="ASM55948.1"/>
    </source>
</evidence>
<keyword evidence="11" id="KW-1185">Reference proteome</keyword>
<protein>
    <recommendedName>
        <fullName evidence="12">Transposase</fullName>
    </recommendedName>
</protein>
<evidence type="ECO:0000259" key="8">
    <source>
        <dbReference type="Pfam" id="PF07282"/>
    </source>
</evidence>
<evidence type="ECO:0000259" key="7">
    <source>
        <dbReference type="Pfam" id="PF01385"/>
    </source>
</evidence>
<gene>
    <name evidence="10" type="ORF">PNIG_b0340</name>
</gene>
<dbReference type="KEGG" id="png:PNIG_b0340"/>
<dbReference type="Proteomes" id="UP000198329">
    <property type="component" value="Chromosome II"/>
</dbReference>
<evidence type="ECO:0000256" key="6">
    <source>
        <dbReference type="ARBA" id="ARBA00023172"/>
    </source>
</evidence>
<evidence type="ECO:0000313" key="11">
    <source>
        <dbReference type="Proteomes" id="UP000198329"/>
    </source>
</evidence>
<dbReference type="InterPro" id="IPR021027">
    <property type="entry name" value="Transposase_put_HTH"/>
</dbReference>
<reference evidence="10 11" key="1">
    <citation type="submission" date="2015-03" db="EMBL/GenBank/DDBJ databases">
        <authorList>
            <person name="Xie B.-B."/>
            <person name="Rong J.-C."/>
            <person name="Qin Q.-L."/>
            <person name="Zhang Y.-Z."/>
        </authorList>
    </citation>
    <scope>NUCLEOTIDE SEQUENCE [LARGE SCALE GENOMIC DNA]</scope>
    <source>
        <strain evidence="10 11">KMM 661</strain>
    </source>
</reference>
<dbReference type="Pfam" id="PF07282">
    <property type="entry name" value="Cas12f1-like_TNB"/>
    <property type="match status" value="1"/>
</dbReference>
<dbReference type="AlphaFoldDB" id="A0AAC9ULL1"/>